<name>A0A9P0LZA0_ACAOB</name>
<evidence type="ECO:0000313" key="2">
    <source>
        <dbReference type="Proteomes" id="UP001152888"/>
    </source>
</evidence>
<gene>
    <name evidence="1" type="ORF">ACAOBT_LOCUS28046</name>
</gene>
<proteinExistence type="predicted"/>
<comment type="caution">
    <text evidence="1">The sequence shown here is derived from an EMBL/GenBank/DDBJ whole genome shotgun (WGS) entry which is preliminary data.</text>
</comment>
<evidence type="ECO:0000313" key="1">
    <source>
        <dbReference type="EMBL" id="CAH2004521.1"/>
    </source>
</evidence>
<dbReference type="Proteomes" id="UP001152888">
    <property type="component" value="Unassembled WGS sequence"/>
</dbReference>
<protein>
    <submittedName>
        <fullName evidence="1">Uncharacterized protein</fullName>
    </submittedName>
</protein>
<organism evidence="1 2">
    <name type="scientific">Acanthoscelides obtectus</name>
    <name type="common">Bean weevil</name>
    <name type="synonym">Bruchus obtectus</name>
    <dbReference type="NCBI Taxonomy" id="200917"/>
    <lineage>
        <taxon>Eukaryota</taxon>
        <taxon>Metazoa</taxon>
        <taxon>Ecdysozoa</taxon>
        <taxon>Arthropoda</taxon>
        <taxon>Hexapoda</taxon>
        <taxon>Insecta</taxon>
        <taxon>Pterygota</taxon>
        <taxon>Neoptera</taxon>
        <taxon>Endopterygota</taxon>
        <taxon>Coleoptera</taxon>
        <taxon>Polyphaga</taxon>
        <taxon>Cucujiformia</taxon>
        <taxon>Chrysomeloidea</taxon>
        <taxon>Chrysomelidae</taxon>
        <taxon>Bruchinae</taxon>
        <taxon>Bruchini</taxon>
        <taxon>Acanthoscelides</taxon>
    </lineage>
</organism>
<reference evidence="1" key="1">
    <citation type="submission" date="2022-03" db="EMBL/GenBank/DDBJ databases">
        <authorList>
            <person name="Sayadi A."/>
        </authorList>
    </citation>
    <scope>NUCLEOTIDE SEQUENCE</scope>
</reference>
<sequence length="54" mass="6407">MHFCQSNDKGVTEEQGELTRRTVIEDRIAQDRRRMNRENNMNYGCMCTLKISNI</sequence>
<dbReference type="AlphaFoldDB" id="A0A9P0LZA0"/>
<keyword evidence="2" id="KW-1185">Reference proteome</keyword>
<accession>A0A9P0LZA0</accession>
<dbReference type="EMBL" id="CAKOFQ010007594">
    <property type="protein sequence ID" value="CAH2004521.1"/>
    <property type="molecule type" value="Genomic_DNA"/>
</dbReference>